<dbReference type="AlphaFoldDB" id="A0A5B7EDU8"/>
<sequence>MSTLRRHYQARVAHLLVKRSRFIVIRGDKNGLVNLSKLQNMSIFGALISRRLHGKAGGGRLDEAIGDEEV</sequence>
<dbReference type="EMBL" id="VSRR010002482">
    <property type="protein sequence ID" value="MPC31668.1"/>
    <property type="molecule type" value="Genomic_DNA"/>
</dbReference>
<gene>
    <name evidence="1" type="ORF">E2C01_024963</name>
</gene>
<name>A0A5B7EDU8_PORTR</name>
<keyword evidence="2" id="KW-1185">Reference proteome</keyword>
<comment type="caution">
    <text evidence="1">The sequence shown here is derived from an EMBL/GenBank/DDBJ whole genome shotgun (WGS) entry which is preliminary data.</text>
</comment>
<protein>
    <submittedName>
        <fullName evidence="1">Uncharacterized protein</fullName>
    </submittedName>
</protein>
<proteinExistence type="predicted"/>
<reference evidence="1 2" key="1">
    <citation type="submission" date="2019-05" db="EMBL/GenBank/DDBJ databases">
        <title>Another draft genome of Portunus trituberculatus and its Hox gene families provides insights of decapod evolution.</title>
        <authorList>
            <person name="Jeong J.-H."/>
            <person name="Song I."/>
            <person name="Kim S."/>
            <person name="Choi T."/>
            <person name="Kim D."/>
            <person name="Ryu S."/>
            <person name="Kim W."/>
        </authorList>
    </citation>
    <scope>NUCLEOTIDE SEQUENCE [LARGE SCALE GENOMIC DNA]</scope>
    <source>
        <tissue evidence="1">Muscle</tissue>
    </source>
</reference>
<evidence type="ECO:0000313" key="2">
    <source>
        <dbReference type="Proteomes" id="UP000324222"/>
    </source>
</evidence>
<evidence type="ECO:0000313" key="1">
    <source>
        <dbReference type="EMBL" id="MPC31668.1"/>
    </source>
</evidence>
<dbReference type="Proteomes" id="UP000324222">
    <property type="component" value="Unassembled WGS sequence"/>
</dbReference>
<organism evidence="1 2">
    <name type="scientific">Portunus trituberculatus</name>
    <name type="common">Swimming crab</name>
    <name type="synonym">Neptunus trituberculatus</name>
    <dbReference type="NCBI Taxonomy" id="210409"/>
    <lineage>
        <taxon>Eukaryota</taxon>
        <taxon>Metazoa</taxon>
        <taxon>Ecdysozoa</taxon>
        <taxon>Arthropoda</taxon>
        <taxon>Crustacea</taxon>
        <taxon>Multicrustacea</taxon>
        <taxon>Malacostraca</taxon>
        <taxon>Eumalacostraca</taxon>
        <taxon>Eucarida</taxon>
        <taxon>Decapoda</taxon>
        <taxon>Pleocyemata</taxon>
        <taxon>Brachyura</taxon>
        <taxon>Eubrachyura</taxon>
        <taxon>Portunoidea</taxon>
        <taxon>Portunidae</taxon>
        <taxon>Portuninae</taxon>
        <taxon>Portunus</taxon>
    </lineage>
</organism>
<accession>A0A5B7EDU8</accession>